<dbReference type="PANTHER" id="PTHR46799:SF1">
    <property type="entry name" value="HOMEOBOX PROTEIN UNC-4 HOMOLOG"/>
    <property type="match status" value="1"/>
</dbReference>
<feature type="region of interest" description="Disordered" evidence="10">
    <location>
        <begin position="38"/>
        <end position="79"/>
    </location>
</feature>
<comment type="caution">
    <text evidence="12">The sequence shown here is derived from an EMBL/GenBank/DDBJ whole genome shotgun (WGS) entry which is preliminary data.</text>
</comment>
<reference evidence="12" key="1">
    <citation type="journal article" date="2020" name="Cell">
        <title>Large-Scale Comparative Analyses of Tick Genomes Elucidate Their Genetic Diversity and Vector Capacities.</title>
        <authorList>
            <consortium name="Tick Genome and Microbiome Consortium (TIGMIC)"/>
            <person name="Jia N."/>
            <person name="Wang J."/>
            <person name="Shi W."/>
            <person name="Du L."/>
            <person name="Sun Y."/>
            <person name="Zhan W."/>
            <person name="Jiang J.F."/>
            <person name="Wang Q."/>
            <person name="Zhang B."/>
            <person name="Ji P."/>
            <person name="Bell-Sakyi L."/>
            <person name="Cui X.M."/>
            <person name="Yuan T.T."/>
            <person name="Jiang B.G."/>
            <person name="Yang W.F."/>
            <person name="Lam T.T."/>
            <person name="Chang Q.C."/>
            <person name="Ding S.J."/>
            <person name="Wang X.J."/>
            <person name="Zhu J.G."/>
            <person name="Ruan X.D."/>
            <person name="Zhao L."/>
            <person name="Wei J.T."/>
            <person name="Ye R.Z."/>
            <person name="Que T.C."/>
            <person name="Du C.H."/>
            <person name="Zhou Y.H."/>
            <person name="Cheng J.X."/>
            <person name="Dai P.F."/>
            <person name="Guo W.B."/>
            <person name="Han X.H."/>
            <person name="Huang E.J."/>
            <person name="Li L.F."/>
            <person name="Wei W."/>
            <person name="Gao Y.C."/>
            <person name="Liu J.Z."/>
            <person name="Shao H.Z."/>
            <person name="Wang X."/>
            <person name="Wang C.C."/>
            <person name="Yang T.C."/>
            <person name="Huo Q.B."/>
            <person name="Li W."/>
            <person name="Chen H.Y."/>
            <person name="Chen S.E."/>
            <person name="Zhou L.G."/>
            <person name="Ni X.B."/>
            <person name="Tian J.H."/>
            <person name="Sheng Y."/>
            <person name="Liu T."/>
            <person name="Pan Y.S."/>
            <person name="Xia L.Y."/>
            <person name="Li J."/>
            <person name="Zhao F."/>
            <person name="Cao W.C."/>
        </authorList>
    </citation>
    <scope>NUCLEOTIDE SEQUENCE</scope>
    <source>
        <strain evidence="12">Rsan-2018</strain>
    </source>
</reference>
<evidence type="ECO:0000259" key="11">
    <source>
        <dbReference type="PROSITE" id="PS50071"/>
    </source>
</evidence>
<name>A0A9D4PI87_RHISA</name>
<evidence type="ECO:0000256" key="1">
    <source>
        <dbReference type="ARBA" id="ARBA00004123"/>
    </source>
</evidence>
<dbReference type="EMBL" id="JABSTV010001253">
    <property type="protein sequence ID" value="KAH7943319.1"/>
    <property type="molecule type" value="Genomic_DNA"/>
</dbReference>
<dbReference type="InterPro" id="IPR009057">
    <property type="entry name" value="Homeodomain-like_sf"/>
</dbReference>
<evidence type="ECO:0000256" key="7">
    <source>
        <dbReference type="ARBA" id="ARBA00038351"/>
    </source>
</evidence>
<feature type="compositionally biased region" description="Basic and acidic residues" evidence="10">
    <location>
        <begin position="68"/>
        <end position="79"/>
    </location>
</feature>
<gene>
    <name evidence="12" type="ORF">HPB52_006900</name>
</gene>
<comment type="subcellular location">
    <subcellularLocation>
        <location evidence="1 8 9">Nucleus</location>
    </subcellularLocation>
</comment>
<evidence type="ECO:0000256" key="6">
    <source>
        <dbReference type="ARBA" id="ARBA00023163"/>
    </source>
</evidence>
<accession>A0A9D4PI87</accession>
<organism evidence="12 13">
    <name type="scientific">Rhipicephalus sanguineus</name>
    <name type="common">Brown dog tick</name>
    <name type="synonym">Ixodes sanguineus</name>
    <dbReference type="NCBI Taxonomy" id="34632"/>
    <lineage>
        <taxon>Eukaryota</taxon>
        <taxon>Metazoa</taxon>
        <taxon>Ecdysozoa</taxon>
        <taxon>Arthropoda</taxon>
        <taxon>Chelicerata</taxon>
        <taxon>Arachnida</taxon>
        <taxon>Acari</taxon>
        <taxon>Parasitiformes</taxon>
        <taxon>Ixodida</taxon>
        <taxon>Ixodoidea</taxon>
        <taxon>Ixodidae</taxon>
        <taxon>Rhipicephalinae</taxon>
        <taxon>Rhipicephalus</taxon>
        <taxon>Rhipicephalus</taxon>
    </lineage>
</organism>
<keyword evidence="3" id="KW-0221">Differentiation</keyword>
<dbReference type="Proteomes" id="UP000821837">
    <property type="component" value="Unassembled WGS sequence"/>
</dbReference>
<dbReference type="InterPro" id="IPR001356">
    <property type="entry name" value="HD"/>
</dbReference>
<evidence type="ECO:0000256" key="2">
    <source>
        <dbReference type="ARBA" id="ARBA00022473"/>
    </source>
</evidence>
<feature type="region of interest" description="Disordered" evidence="10">
    <location>
        <begin position="157"/>
        <end position="177"/>
    </location>
</feature>
<dbReference type="Gene3D" id="1.10.10.60">
    <property type="entry name" value="Homeodomain-like"/>
    <property type="match status" value="1"/>
</dbReference>
<protein>
    <recommendedName>
        <fullName evidence="11">Homeobox domain-containing protein</fullName>
    </recommendedName>
</protein>
<evidence type="ECO:0000256" key="9">
    <source>
        <dbReference type="RuleBase" id="RU000682"/>
    </source>
</evidence>
<evidence type="ECO:0000256" key="4">
    <source>
        <dbReference type="ARBA" id="ARBA00022902"/>
    </source>
</evidence>
<dbReference type="GO" id="GO:0010468">
    <property type="term" value="P:regulation of gene expression"/>
    <property type="evidence" value="ECO:0007669"/>
    <property type="project" value="TreeGrafter"/>
</dbReference>
<dbReference type="Pfam" id="PF00046">
    <property type="entry name" value="Homeodomain"/>
    <property type="match status" value="1"/>
</dbReference>
<evidence type="ECO:0000313" key="12">
    <source>
        <dbReference type="EMBL" id="KAH7943319.1"/>
    </source>
</evidence>
<evidence type="ECO:0000256" key="3">
    <source>
        <dbReference type="ARBA" id="ARBA00022782"/>
    </source>
</evidence>
<feature type="compositionally biased region" description="Gly residues" evidence="10">
    <location>
        <begin position="192"/>
        <end position="204"/>
    </location>
</feature>
<sequence length="382" mass="42278">MPIKRENSVVSVSAVSKLTAPVYCVLQVWFQNRRAKWRKKENTKKGPGRPAHNAHPQTCSGEPIPPEEIERRERDRREKKLRKQLERQAKRLQQARLKPGVNLASLRETIQQSLTELWNTNPTKEPRALVGPETFRLLETLGFNVIELLSRARFEPPRRQDVAPPSRSSADDSSSDAPAHRFMTLLTTTTPPGGGVVASGSNGGGKSSAFSIESLLASRGAPREQAKHVTPLRLPLATTMASGFPLVVQQPMGFLVHPELQERGLDDDGDVSAERVQLQRHHHQQQRDCCSSAEDSSDPDVTCCDDEDSASQMDCRRTSRRERADVGDDVSVGGDDVRVDDDGDVSLREKRNRDVASDDESVSVHVAVDDDGVDGDDETDAW</sequence>
<feature type="compositionally biased region" description="Basic and acidic residues" evidence="10">
    <location>
        <begin position="314"/>
        <end position="326"/>
    </location>
</feature>
<feature type="compositionally biased region" description="Acidic residues" evidence="10">
    <location>
        <begin position="295"/>
        <end position="309"/>
    </location>
</feature>
<dbReference type="GO" id="GO:0030154">
    <property type="term" value="P:cell differentiation"/>
    <property type="evidence" value="ECO:0007669"/>
    <property type="project" value="UniProtKB-KW"/>
</dbReference>
<dbReference type="GO" id="GO:1990837">
    <property type="term" value="F:sequence-specific double-stranded DNA binding"/>
    <property type="evidence" value="ECO:0007669"/>
    <property type="project" value="TreeGrafter"/>
</dbReference>
<reference evidence="12" key="2">
    <citation type="submission" date="2021-09" db="EMBL/GenBank/DDBJ databases">
        <authorList>
            <person name="Jia N."/>
            <person name="Wang J."/>
            <person name="Shi W."/>
            <person name="Du L."/>
            <person name="Sun Y."/>
            <person name="Zhan W."/>
            <person name="Jiang J."/>
            <person name="Wang Q."/>
            <person name="Zhang B."/>
            <person name="Ji P."/>
            <person name="Sakyi L.B."/>
            <person name="Cui X."/>
            <person name="Yuan T."/>
            <person name="Jiang B."/>
            <person name="Yang W."/>
            <person name="Lam T.T.-Y."/>
            <person name="Chang Q."/>
            <person name="Ding S."/>
            <person name="Wang X."/>
            <person name="Zhu J."/>
            <person name="Ruan X."/>
            <person name="Zhao L."/>
            <person name="Wei J."/>
            <person name="Que T."/>
            <person name="Du C."/>
            <person name="Cheng J."/>
            <person name="Dai P."/>
            <person name="Han X."/>
            <person name="Huang E."/>
            <person name="Gao Y."/>
            <person name="Liu J."/>
            <person name="Shao H."/>
            <person name="Ye R."/>
            <person name="Li L."/>
            <person name="Wei W."/>
            <person name="Wang X."/>
            <person name="Wang C."/>
            <person name="Huo Q."/>
            <person name="Li W."/>
            <person name="Guo W."/>
            <person name="Chen H."/>
            <person name="Chen S."/>
            <person name="Zhou L."/>
            <person name="Zhou L."/>
            <person name="Ni X."/>
            <person name="Tian J."/>
            <person name="Zhou Y."/>
            <person name="Sheng Y."/>
            <person name="Liu T."/>
            <person name="Pan Y."/>
            <person name="Xia L."/>
            <person name="Li J."/>
            <person name="Zhao F."/>
            <person name="Cao W."/>
        </authorList>
    </citation>
    <scope>NUCLEOTIDE SEQUENCE</scope>
    <source>
        <strain evidence="12">Rsan-2018</strain>
        <tissue evidence="12">Larvae</tissue>
    </source>
</reference>
<keyword evidence="13" id="KW-1185">Reference proteome</keyword>
<feature type="region of interest" description="Disordered" evidence="10">
    <location>
        <begin position="279"/>
        <end position="382"/>
    </location>
</feature>
<keyword evidence="4" id="KW-0524">Neurogenesis</keyword>
<dbReference type="PANTHER" id="PTHR46799">
    <property type="entry name" value="HOMEOBOX PROTEIN UNC-4 HOMOLOG"/>
    <property type="match status" value="1"/>
</dbReference>
<feature type="compositionally biased region" description="Acidic residues" evidence="10">
    <location>
        <begin position="369"/>
        <end position="382"/>
    </location>
</feature>
<dbReference type="SUPFAM" id="SSF46689">
    <property type="entry name" value="Homeodomain-like"/>
    <property type="match status" value="1"/>
</dbReference>
<dbReference type="VEuPathDB" id="VectorBase:RSAN_041187"/>
<feature type="compositionally biased region" description="Low complexity" evidence="10">
    <location>
        <begin position="163"/>
        <end position="177"/>
    </location>
</feature>
<feature type="region of interest" description="Disordered" evidence="10">
    <location>
        <begin position="185"/>
        <end position="204"/>
    </location>
</feature>
<evidence type="ECO:0000313" key="13">
    <source>
        <dbReference type="Proteomes" id="UP000821837"/>
    </source>
</evidence>
<evidence type="ECO:0000256" key="8">
    <source>
        <dbReference type="PROSITE-ProRule" id="PRU00108"/>
    </source>
</evidence>
<keyword evidence="5" id="KW-0805">Transcription regulation</keyword>
<keyword evidence="2" id="KW-0217">Developmental protein</keyword>
<feature type="compositionally biased region" description="Basic and acidic residues" evidence="10">
    <location>
        <begin position="345"/>
        <end position="356"/>
    </location>
</feature>
<evidence type="ECO:0000256" key="10">
    <source>
        <dbReference type="SAM" id="MobiDB-lite"/>
    </source>
</evidence>
<keyword evidence="8 9" id="KW-0238">DNA-binding</keyword>
<dbReference type="PROSITE" id="PS50071">
    <property type="entry name" value="HOMEOBOX_2"/>
    <property type="match status" value="1"/>
</dbReference>
<dbReference type="AlphaFoldDB" id="A0A9D4PI87"/>
<dbReference type="GO" id="GO:0007399">
    <property type="term" value="P:nervous system development"/>
    <property type="evidence" value="ECO:0007669"/>
    <property type="project" value="UniProtKB-KW"/>
</dbReference>
<keyword evidence="8 9" id="KW-0539">Nucleus</keyword>
<feature type="domain" description="Homeobox" evidence="11">
    <location>
        <begin position="26"/>
        <end position="40"/>
    </location>
</feature>
<keyword evidence="6" id="KW-0804">Transcription</keyword>
<evidence type="ECO:0000256" key="5">
    <source>
        <dbReference type="ARBA" id="ARBA00023015"/>
    </source>
</evidence>
<keyword evidence="8 9" id="KW-0371">Homeobox</keyword>
<dbReference type="CDD" id="cd00086">
    <property type="entry name" value="homeodomain"/>
    <property type="match status" value="1"/>
</dbReference>
<comment type="similarity">
    <text evidence="7">Belongs to the paired homeobox family. Unc-4 subfamily.</text>
</comment>
<proteinExistence type="inferred from homology"/>
<feature type="DNA-binding region" description="Homeobox" evidence="8">
    <location>
        <begin position="28"/>
        <end position="41"/>
    </location>
</feature>
<dbReference type="GO" id="GO:0005634">
    <property type="term" value="C:nucleus"/>
    <property type="evidence" value="ECO:0007669"/>
    <property type="project" value="UniProtKB-SubCell"/>
</dbReference>